<evidence type="ECO:0000313" key="4">
    <source>
        <dbReference type="EMBL" id="KAK9283087.1"/>
    </source>
</evidence>
<name>A0AAP0WY14_LIQFO</name>
<feature type="signal peptide" evidence="2">
    <location>
        <begin position="1"/>
        <end position="24"/>
    </location>
</feature>
<feature type="chain" id="PRO_5043029688" description="Putative plant transposon protein domain-containing protein" evidence="2">
    <location>
        <begin position="25"/>
        <end position="464"/>
    </location>
</feature>
<comment type="caution">
    <text evidence="4">The sequence shown here is derived from an EMBL/GenBank/DDBJ whole genome shotgun (WGS) entry which is preliminary data.</text>
</comment>
<dbReference type="AlphaFoldDB" id="A0AAP0WY14"/>
<evidence type="ECO:0000256" key="1">
    <source>
        <dbReference type="SAM" id="MobiDB-lite"/>
    </source>
</evidence>
<feature type="compositionally biased region" description="Low complexity" evidence="1">
    <location>
        <begin position="94"/>
        <end position="116"/>
    </location>
</feature>
<proteinExistence type="predicted"/>
<evidence type="ECO:0000259" key="3">
    <source>
        <dbReference type="Pfam" id="PF20167"/>
    </source>
</evidence>
<dbReference type="Pfam" id="PF20167">
    <property type="entry name" value="Transposase_32"/>
    <property type="match status" value="1"/>
</dbReference>
<gene>
    <name evidence="4" type="ORF">L1049_011317</name>
</gene>
<sequence>MLLELGLVWAVLVAAGSSRGRGRAKGIVIAESAESGRGRGRGRGQAKGIVIDESAVSGRGRGRRQAIASDKDKSKGKGTPTGKGKNKRMPRSPTPSESSDSSSSSEEDPASSPVVEGGSDLPRVEVLGTDVLATMVMGLQVVESWWSVPDSKKSYLSHFSRRKVLCERIVDLDGIANGFVNQLFQHRRWRPILNLAGRIYPRLVQIFYANFSNWVIGDWRLYSNVLGVDIEFSAYTVAHFLGLRRVPSPSIPSDSPPQTPKISDVYATLCGGPIEVKGVLRASSMTEDYQVLHKVVCNTILLTTHQSEVSVERARFLYAMGVGDSIDLASLIVQLVYQASHITSTSTGLPFGVLISNFLLSKGVPADIQFYDQQRAVSDVTLKQSLGQRKGKQARLAPDSSTSTMPPPVAPTVPAPAPLTADQFAQIMDVLTELCGRMSRIEAHLAARDGPLPPLPPRSRGGGQ</sequence>
<dbReference type="EMBL" id="JBBPBK010000006">
    <property type="protein sequence ID" value="KAK9283087.1"/>
    <property type="molecule type" value="Genomic_DNA"/>
</dbReference>
<dbReference type="Proteomes" id="UP001415857">
    <property type="component" value="Unassembled WGS sequence"/>
</dbReference>
<organism evidence="4 5">
    <name type="scientific">Liquidambar formosana</name>
    <name type="common">Formosan gum</name>
    <dbReference type="NCBI Taxonomy" id="63359"/>
    <lineage>
        <taxon>Eukaryota</taxon>
        <taxon>Viridiplantae</taxon>
        <taxon>Streptophyta</taxon>
        <taxon>Embryophyta</taxon>
        <taxon>Tracheophyta</taxon>
        <taxon>Spermatophyta</taxon>
        <taxon>Magnoliopsida</taxon>
        <taxon>eudicotyledons</taxon>
        <taxon>Gunneridae</taxon>
        <taxon>Pentapetalae</taxon>
        <taxon>Saxifragales</taxon>
        <taxon>Altingiaceae</taxon>
        <taxon>Liquidambar</taxon>
    </lineage>
</organism>
<reference evidence="4 5" key="1">
    <citation type="journal article" date="2024" name="Plant J.">
        <title>Genome sequences and population genomics reveal climatic adaptation and genomic divergence between two closely related sweetgum species.</title>
        <authorList>
            <person name="Xu W.Q."/>
            <person name="Ren C.Q."/>
            <person name="Zhang X.Y."/>
            <person name="Comes H.P."/>
            <person name="Liu X.H."/>
            <person name="Li Y.G."/>
            <person name="Kettle C.J."/>
            <person name="Jalonen R."/>
            <person name="Gaisberger H."/>
            <person name="Ma Y.Z."/>
            <person name="Qiu Y.X."/>
        </authorList>
    </citation>
    <scope>NUCLEOTIDE SEQUENCE [LARGE SCALE GENOMIC DNA]</scope>
    <source>
        <strain evidence="4">Hangzhou</strain>
    </source>
</reference>
<evidence type="ECO:0000313" key="5">
    <source>
        <dbReference type="Proteomes" id="UP001415857"/>
    </source>
</evidence>
<keyword evidence="2" id="KW-0732">Signal</keyword>
<dbReference type="InterPro" id="IPR046796">
    <property type="entry name" value="Transposase_32_dom"/>
</dbReference>
<evidence type="ECO:0000256" key="2">
    <source>
        <dbReference type="SAM" id="SignalP"/>
    </source>
</evidence>
<keyword evidence="5" id="KW-1185">Reference proteome</keyword>
<feature type="region of interest" description="Disordered" evidence="1">
    <location>
        <begin position="34"/>
        <end position="120"/>
    </location>
</feature>
<protein>
    <recommendedName>
        <fullName evidence="3">Putative plant transposon protein domain-containing protein</fullName>
    </recommendedName>
</protein>
<feature type="compositionally biased region" description="Pro residues" evidence="1">
    <location>
        <begin position="405"/>
        <end position="416"/>
    </location>
</feature>
<accession>A0AAP0WY14</accession>
<feature type="region of interest" description="Disordered" evidence="1">
    <location>
        <begin position="388"/>
        <end position="416"/>
    </location>
</feature>
<feature type="domain" description="Putative plant transposon protein" evidence="3">
    <location>
        <begin position="185"/>
        <end position="365"/>
    </location>
</feature>